<dbReference type="InterPro" id="IPR014710">
    <property type="entry name" value="RmlC-like_jellyroll"/>
</dbReference>
<proteinExistence type="predicted"/>
<dbReference type="Proteomes" id="UP000230790">
    <property type="component" value="Unassembled WGS sequence"/>
</dbReference>
<dbReference type="GO" id="GO:0019310">
    <property type="term" value="P:inositol catabolic process"/>
    <property type="evidence" value="ECO:0007669"/>
    <property type="project" value="InterPro"/>
</dbReference>
<dbReference type="PIRSF" id="PIRSF036628">
    <property type="entry name" value="IolB"/>
    <property type="match status" value="1"/>
</dbReference>
<dbReference type="PANTHER" id="PTHR39193:SF1">
    <property type="entry name" value="5-DEOXY-GLUCURONATE ISOMERASE"/>
    <property type="match status" value="1"/>
</dbReference>
<accession>A0A2M8QGC2</accession>
<reference evidence="2 3" key="1">
    <citation type="submission" date="2017-11" db="EMBL/GenBank/DDBJ databases">
        <title>Evolution of Phototrophy in the Chloroflexi Phylum Driven by Horizontal Gene Transfer.</title>
        <authorList>
            <person name="Ward L.M."/>
            <person name="Hemp J."/>
            <person name="Shih P.M."/>
            <person name="Mcglynn S.E."/>
            <person name="Fischer W."/>
        </authorList>
    </citation>
    <scope>NUCLEOTIDE SEQUENCE [LARGE SCALE GENOMIC DNA]</scope>
    <source>
        <strain evidence="2">JP3_7</strain>
    </source>
</reference>
<dbReference type="Pfam" id="PF04962">
    <property type="entry name" value="KduI"/>
    <property type="match status" value="1"/>
</dbReference>
<dbReference type="PANTHER" id="PTHR39193">
    <property type="entry name" value="5-DEOXY-GLUCURONATE ISOMERASE"/>
    <property type="match status" value="1"/>
</dbReference>
<gene>
    <name evidence="2" type="primary">iolB</name>
    <name evidence="2" type="ORF">CUN48_01415</name>
</gene>
<dbReference type="InterPro" id="IPR011051">
    <property type="entry name" value="RmlC_Cupin_sf"/>
</dbReference>
<evidence type="ECO:0000256" key="1">
    <source>
        <dbReference type="ARBA" id="ARBA00023235"/>
    </source>
</evidence>
<dbReference type="GO" id="GO:0008880">
    <property type="term" value="F:glucuronate isomerase activity"/>
    <property type="evidence" value="ECO:0007669"/>
    <property type="project" value="InterPro"/>
</dbReference>
<dbReference type="EMBL" id="PGTN01000005">
    <property type="protein sequence ID" value="PJF48839.1"/>
    <property type="molecule type" value="Genomic_DNA"/>
</dbReference>
<organism evidence="2 3">
    <name type="scientific">Candidatus Thermofonsia Clade 3 bacterium</name>
    <dbReference type="NCBI Taxonomy" id="2364212"/>
    <lineage>
        <taxon>Bacteria</taxon>
        <taxon>Bacillati</taxon>
        <taxon>Chloroflexota</taxon>
        <taxon>Candidatus Thermofontia</taxon>
        <taxon>Candidatus Thermofonsia Clade 3</taxon>
    </lineage>
</organism>
<dbReference type="InterPro" id="IPR024203">
    <property type="entry name" value="Deoxy-glucuronate_isom_IolB"/>
</dbReference>
<evidence type="ECO:0000313" key="3">
    <source>
        <dbReference type="Proteomes" id="UP000230790"/>
    </source>
</evidence>
<dbReference type="SUPFAM" id="SSF51182">
    <property type="entry name" value="RmlC-like cupins"/>
    <property type="match status" value="1"/>
</dbReference>
<dbReference type="AlphaFoldDB" id="A0A2M8QGC2"/>
<dbReference type="NCBIfam" id="TIGR04378">
    <property type="entry name" value="myo_inos_iolB"/>
    <property type="match status" value="1"/>
</dbReference>
<sequence>MRYDHTNLVVHPQPFGDPGLITRVTPALAGWEFITFEVRRLTQGESYTHTTGENELGLVVLSGVISLEADVGRWCDIGQRASVFGGLPYAVYLPRRMTFSVAAQKDAEIALAFAPTDQDHPARLIQPADITVEIRGGDNATRQINNIIPPGFDCHRLVMVEVYTPGGNWSSYPPHKHDVHKTDEQGRIVEADLEEVYFYKFDRPEGYAYQRIYTDLESPLHRAGAPIDAVVTACQNDVVLVPEGYHPVASPPGYTTYYLNVLAGSAQSLANSEDPRYAWVKATYRSRDPRVPLYRIGSGESEVGNCD</sequence>
<comment type="caution">
    <text evidence="2">The sequence shown here is derived from an EMBL/GenBank/DDBJ whole genome shotgun (WGS) entry which is preliminary data.</text>
</comment>
<name>A0A2M8QGC2_9CHLR</name>
<evidence type="ECO:0000313" key="2">
    <source>
        <dbReference type="EMBL" id="PJF48839.1"/>
    </source>
</evidence>
<dbReference type="Gene3D" id="2.60.120.10">
    <property type="entry name" value="Jelly Rolls"/>
    <property type="match status" value="2"/>
</dbReference>
<protein>
    <submittedName>
        <fullName evidence="2">5-deoxy-glucuronate isomerase</fullName>
    </submittedName>
</protein>
<keyword evidence="1 2" id="KW-0413">Isomerase</keyword>
<dbReference type="InterPro" id="IPR021120">
    <property type="entry name" value="KduI/IolB_isomerase"/>
</dbReference>